<dbReference type="PANTHER" id="PTHR24321:SF8">
    <property type="entry name" value="ESTRADIOL 17-BETA-DEHYDROGENASE 8-RELATED"/>
    <property type="match status" value="1"/>
</dbReference>
<dbReference type="EMBL" id="BLKG01000016">
    <property type="protein sequence ID" value="GFF78861.1"/>
    <property type="molecule type" value="Genomic_DNA"/>
</dbReference>
<comment type="similarity">
    <text evidence="1 3">Belongs to the short-chain dehydrogenases/reductases (SDR) family.</text>
</comment>
<dbReference type="InterPro" id="IPR002347">
    <property type="entry name" value="SDR_fam"/>
</dbReference>
<evidence type="ECO:0000313" key="5">
    <source>
        <dbReference type="Proteomes" id="UP000465266"/>
    </source>
</evidence>
<evidence type="ECO:0000256" key="1">
    <source>
        <dbReference type="ARBA" id="ARBA00006484"/>
    </source>
</evidence>
<sequence>MGSLHNYVMIITGSASGIGLATATIALDEGARVLGVDISSPPRSLIDHSNFRFVEGNLSLEPTPKRVVEACVKAFGGRIDGLLNIAGVMDLNQSVDSLSDTMWESCIAINLTAPVKLMREVIPIMRQQKSGSIVNVASKAALSGAVSGVAYTASKHGLVGATKNVAWRFKQENIRCNAVCPGAVDATSIHSGLDTSQFDSEALGTMSLIHEAHMRDRERGIHLQPEDIARSLLFLVSSRSNGINGAIIPIDNAWSTI</sequence>
<keyword evidence="2" id="KW-0560">Oxidoreductase</keyword>
<organism evidence="4 5">
    <name type="scientific">Aspergillus udagawae</name>
    <dbReference type="NCBI Taxonomy" id="91492"/>
    <lineage>
        <taxon>Eukaryota</taxon>
        <taxon>Fungi</taxon>
        <taxon>Dikarya</taxon>
        <taxon>Ascomycota</taxon>
        <taxon>Pezizomycotina</taxon>
        <taxon>Eurotiomycetes</taxon>
        <taxon>Eurotiomycetidae</taxon>
        <taxon>Eurotiales</taxon>
        <taxon>Aspergillaceae</taxon>
        <taxon>Aspergillus</taxon>
        <taxon>Aspergillus subgen. Fumigati</taxon>
    </lineage>
</organism>
<dbReference type="Pfam" id="PF00106">
    <property type="entry name" value="adh_short"/>
    <property type="match status" value="1"/>
</dbReference>
<dbReference type="PRINTS" id="PR00080">
    <property type="entry name" value="SDRFAMILY"/>
</dbReference>
<dbReference type="PANTHER" id="PTHR24321">
    <property type="entry name" value="DEHYDROGENASES, SHORT CHAIN"/>
    <property type="match status" value="1"/>
</dbReference>
<name>A0ABQ1ACI0_9EURO</name>
<dbReference type="InterPro" id="IPR036291">
    <property type="entry name" value="NAD(P)-bd_dom_sf"/>
</dbReference>
<dbReference type="Gene3D" id="3.40.50.720">
    <property type="entry name" value="NAD(P)-binding Rossmann-like Domain"/>
    <property type="match status" value="1"/>
</dbReference>
<dbReference type="CDD" id="cd05233">
    <property type="entry name" value="SDR_c"/>
    <property type="match status" value="1"/>
</dbReference>
<proteinExistence type="inferred from homology"/>
<comment type="caution">
    <text evidence="4">The sequence shown here is derived from an EMBL/GenBank/DDBJ whole genome shotgun (WGS) entry which is preliminary data.</text>
</comment>
<reference evidence="4 5" key="1">
    <citation type="submission" date="2020-01" db="EMBL/GenBank/DDBJ databases">
        <title>Draft genome sequence of Aspergillus udagawae IFM 53868.</title>
        <authorList>
            <person name="Takahashi H."/>
            <person name="Yaguchi T."/>
        </authorList>
    </citation>
    <scope>NUCLEOTIDE SEQUENCE [LARGE SCALE GENOMIC DNA]</scope>
    <source>
        <strain evidence="4 5">IFM 53868</strain>
    </source>
</reference>
<evidence type="ECO:0000256" key="3">
    <source>
        <dbReference type="RuleBase" id="RU000363"/>
    </source>
</evidence>
<protein>
    <submittedName>
        <fullName evidence="4">NAD(P)-binding protein</fullName>
    </submittedName>
</protein>
<gene>
    <name evidence="4" type="ORF">IFM53868_02452</name>
</gene>
<dbReference type="PRINTS" id="PR00081">
    <property type="entry name" value="GDHRDH"/>
</dbReference>
<evidence type="ECO:0000256" key="2">
    <source>
        <dbReference type="ARBA" id="ARBA00023002"/>
    </source>
</evidence>
<accession>A0ABQ1ACI0</accession>
<keyword evidence="5" id="KW-1185">Reference proteome</keyword>
<evidence type="ECO:0000313" key="4">
    <source>
        <dbReference type="EMBL" id="GFF78861.1"/>
    </source>
</evidence>
<dbReference type="Proteomes" id="UP000465266">
    <property type="component" value="Unassembled WGS sequence"/>
</dbReference>
<dbReference type="SUPFAM" id="SSF51735">
    <property type="entry name" value="NAD(P)-binding Rossmann-fold domains"/>
    <property type="match status" value="1"/>
</dbReference>